<dbReference type="GO" id="GO:0008270">
    <property type="term" value="F:zinc ion binding"/>
    <property type="evidence" value="ECO:0007669"/>
    <property type="project" value="InterPro"/>
</dbReference>
<reference evidence="24" key="1">
    <citation type="journal article" date="2006" name="Science">
        <title>Ancient noncoding elements conserved in the human genome.</title>
        <authorList>
            <person name="Venkatesh B."/>
            <person name="Kirkness E.F."/>
            <person name="Loh Y.H."/>
            <person name="Halpern A.L."/>
            <person name="Lee A.P."/>
            <person name="Johnson J."/>
            <person name="Dandona N."/>
            <person name="Viswanathan L.D."/>
            <person name="Tay A."/>
            <person name="Venter J.C."/>
            <person name="Strausberg R.L."/>
            <person name="Brenner S."/>
        </authorList>
    </citation>
    <scope>NUCLEOTIDE SEQUENCE [LARGE SCALE GENOMIC DNA]</scope>
</reference>
<dbReference type="InterPro" id="IPR036375">
    <property type="entry name" value="Hemopexin-like_dom_sf"/>
</dbReference>
<evidence type="ECO:0000256" key="18">
    <source>
        <dbReference type="PIRSR" id="PIRSR001191-1"/>
    </source>
</evidence>
<feature type="binding site" evidence="20">
    <location>
        <position position="236"/>
    </location>
    <ligand>
        <name>Ca(2+)</name>
        <dbReference type="ChEBI" id="CHEBI:29108"/>
        <label>4</label>
    </ligand>
</feature>
<keyword evidence="14" id="KW-0865">Zymogen</keyword>
<keyword evidence="13" id="KW-0177">Collagen degradation</keyword>
<keyword evidence="8" id="KW-0677">Repeat</keyword>
<feature type="binding site" evidence="20">
    <location>
        <position position="89"/>
    </location>
    <ligand>
        <name>Ca(2+)</name>
        <dbReference type="ChEBI" id="CHEBI:29108"/>
        <label>3</label>
    </ligand>
</feature>
<feature type="binding site" evidence="20">
    <location>
        <position position="38"/>
    </location>
    <ligand>
        <name>Ca(2+)</name>
        <dbReference type="ChEBI" id="CHEBI:29108"/>
        <label>1</label>
    </ligand>
</feature>
<keyword evidence="12" id="KW-0482">Metalloprotease</keyword>
<reference evidence="23" key="4">
    <citation type="submission" date="2025-08" db="UniProtKB">
        <authorList>
            <consortium name="Ensembl"/>
        </authorList>
    </citation>
    <scope>IDENTIFICATION</scope>
</reference>
<dbReference type="SUPFAM" id="SSF50923">
    <property type="entry name" value="Hemopexin-like domain"/>
    <property type="match status" value="1"/>
</dbReference>
<dbReference type="GO" id="GO:0030574">
    <property type="term" value="P:collagen catabolic process"/>
    <property type="evidence" value="ECO:0007669"/>
    <property type="project" value="UniProtKB-KW"/>
</dbReference>
<dbReference type="InterPro" id="IPR021190">
    <property type="entry name" value="Pept_M10A"/>
</dbReference>
<proteinExistence type="inferred from homology"/>
<dbReference type="SMART" id="SM00235">
    <property type="entry name" value="ZnMc"/>
    <property type="match status" value="1"/>
</dbReference>
<feature type="binding site" evidence="20">
    <location>
        <position position="115"/>
    </location>
    <ligand>
        <name>Ca(2+)</name>
        <dbReference type="ChEBI" id="CHEBI:29108"/>
        <label>1</label>
    </ligand>
</feature>
<dbReference type="EC" id="3.4.24.7" evidence="17"/>
<feature type="binding site" evidence="20">
    <location>
        <position position="84"/>
    </location>
    <ligand>
        <name>Zn(2+)</name>
        <dbReference type="ChEBI" id="CHEBI:29105"/>
        <label>1</label>
    </ligand>
</feature>
<feature type="binding site" evidence="20">
    <location>
        <position position="285"/>
    </location>
    <ligand>
        <name>Ca(2+)</name>
        <dbReference type="ChEBI" id="CHEBI:29108"/>
        <label>5</label>
    </ligand>
</feature>
<evidence type="ECO:0000256" key="3">
    <source>
        <dbReference type="ARBA" id="ARBA00022525"/>
    </source>
</evidence>
<feature type="binding site" evidence="19">
    <location>
        <position position="136"/>
    </location>
    <ligand>
        <name>Zn(2+)</name>
        <dbReference type="ChEBI" id="CHEBI:29105"/>
        <label>2</label>
        <note>catalytic</note>
    </ligand>
</feature>
<dbReference type="InterPro" id="IPR000585">
    <property type="entry name" value="Hemopexin-like_dom"/>
</dbReference>
<feature type="binding site" evidence="20">
    <location>
        <position position="332"/>
    </location>
    <ligand>
        <name>Ca(2+)</name>
        <dbReference type="ChEBI" id="CHEBI:29108"/>
        <label>4</label>
    </ligand>
</feature>
<evidence type="ECO:0000256" key="2">
    <source>
        <dbReference type="ARBA" id="ARBA00010370"/>
    </source>
</evidence>
<evidence type="ECO:0000259" key="22">
    <source>
        <dbReference type="SMART" id="SM00235"/>
    </source>
</evidence>
<dbReference type="CDD" id="cd00094">
    <property type="entry name" value="HX"/>
    <property type="match status" value="1"/>
</dbReference>
<feature type="repeat" description="Hemopexin" evidence="21">
    <location>
        <begin position="232"/>
        <end position="277"/>
    </location>
</feature>
<feature type="binding site" description="in inhibited form" evidence="20">
    <location>
        <position position="6"/>
    </location>
    <ligand>
        <name>Zn(2+)</name>
        <dbReference type="ChEBI" id="CHEBI:29105"/>
        <label>2</label>
        <note>catalytic</note>
    </ligand>
</feature>
<evidence type="ECO:0000256" key="16">
    <source>
        <dbReference type="ARBA" id="ARBA00036005"/>
    </source>
</evidence>
<feature type="binding site" evidence="20">
    <location>
        <position position="334"/>
    </location>
    <ligand>
        <name>Ca(2+)</name>
        <dbReference type="ChEBI" id="CHEBI:29108"/>
        <label>5</label>
    </ligand>
</feature>
<feature type="binding site" evidence="20">
    <location>
        <position position="82"/>
    </location>
    <ligand>
        <name>Zn(2+)</name>
        <dbReference type="ChEBI" id="CHEBI:29105"/>
        <label>1</label>
    </ligand>
</feature>
<dbReference type="InterPro" id="IPR001818">
    <property type="entry name" value="Pept_M10_metallopeptidase"/>
</dbReference>
<keyword evidence="3" id="KW-0964">Secreted</keyword>
<evidence type="ECO:0000256" key="1">
    <source>
        <dbReference type="ARBA" id="ARBA00004498"/>
    </source>
</evidence>
<feature type="binding site" evidence="20">
    <location>
        <position position="90"/>
    </location>
    <ligand>
        <name>Ca(2+)</name>
        <dbReference type="ChEBI" id="CHEBI:29108"/>
        <label>3</label>
    </ligand>
</feature>
<evidence type="ECO:0000256" key="11">
    <source>
        <dbReference type="ARBA" id="ARBA00022837"/>
    </source>
</evidence>
<keyword evidence="5" id="KW-0645">Protease</keyword>
<dbReference type="Gene3D" id="2.110.10.10">
    <property type="entry name" value="Hemopexin-like domain"/>
    <property type="match status" value="1"/>
</dbReference>
<feature type="binding site" evidence="20">
    <location>
        <position position="72"/>
    </location>
    <ligand>
        <name>Ca(2+)</name>
        <dbReference type="ChEBI" id="CHEBI:29108"/>
        <label>2</label>
    </ligand>
</feature>
<keyword evidence="6 19" id="KW-0479">Metal-binding</keyword>
<evidence type="ECO:0000256" key="15">
    <source>
        <dbReference type="ARBA" id="ARBA00023157"/>
    </source>
</evidence>
<feature type="binding site" evidence="20">
    <location>
        <position position="150"/>
    </location>
    <ligand>
        <name>Zn(2+)</name>
        <dbReference type="ChEBI" id="CHEBI:29105"/>
        <label>2</label>
        <note>catalytic</note>
    </ligand>
</feature>
<keyword evidence="9" id="KW-0378">Hydrolase</keyword>
<keyword evidence="7" id="KW-0732">Signal</keyword>
<evidence type="ECO:0000256" key="12">
    <source>
        <dbReference type="ARBA" id="ARBA00023049"/>
    </source>
</evidence>
<comment type="catalytic activity">
    <reaction evidence="16">
        <text>Cleavage of the triple helix of collagen at about three-quarters of the length of the molecule from the N-terminus, at 775-Gly-|-Ile-776 in the alpha1(I) chain. Cleaves synthetic substrates and alpha-macroglobulins at bonds where P1' is a hydrophobic residue.</text>
        <dbReference type="EC" id="3.4.24.7"/>
    </reaction>
</comment>
<dbReference type="InterPro" id="IPR006026">
    <property type="entry name" value="Peptidase_Metallo"/>
</dbReference>
<dbReference type="PANTHER" id="PTHR10201">
    <property type="entry name" value="MATRIX METALLOPROTEINASE"/>
    <property type="match status" value="1"/>
</dbReference>
<dbReference type="InterPro" id="IPR024079">
    <property type="entry name" value="MetalloPept_cat_dom_sf"/>
</dbReference>
<dbReference type="InterPro" id="IPR033739">
    <property type="entry name" value="M10A_MMP"/>
</dbReference>
<evidence type="ECO:0000313" key="23">
    <source>
        <dbReference type="Ensembl" id="ENSCMIP00000011625.1"/>
    </source>
</evidence>
<dbReference type="GeneTree" id="ENSGT00940000154907"/>
<feature type="active site" evidence="18">
    <location>
        <position position="133"/>
    </location>
</feature>
<keyword evidence="24" id="KW-1185">Reference proteome</keyword>
<keyword evidence="11 20" id="KW-0106">Calcium</keyword>
<keyword evidence="10 19" id="KW-0862">Zinc</keyword>
<evidence type="ECO:0000256" key="14">
    <source>
        <dbReference type="ARBA" id="ARBA00023145"/>
    </source>
</evidence>
<evidence type="ECO:0000256" key="10">
    <source>
        <dbReference type="ARBA" id="ARBA00022833"/>
    </source>
</evidence>
<evidence type="ECO:0000313" key="24">
    <source>
        <dbReference type="Proteomes" id="UP000314986"/>
    </source>
</evidence>
<dbReference type="SMART" id="SM00120">
    <property type="entry name" value="HX"/>
    <property type="match status" value="2"/>
</dbReference>
<dbReference type="PIRSF" id="PIRSF001191">
    <property type="entry name" value="Peptidase_M10A_matrix"/>
    <property type="match status" value="1"/>
</dbReference>
<dbReference type="Pfam" id="PF00045">
    <property type="entry name" value="Hemopexin"/>
    <property type="match status" value="2"/>
</dbReference>
<organism evidence="23 24">
    <name type="scientific">Callorhinchus milii</name>
    <name type="common">Ghost shark</name>
    <dbReference type="NCBI Taxonomy" id="7868"/>
    <lineage>
        <taxon>Eukaryota</taxon>
        <taxon>Metazoa</taxon>
        <taxon>Chordata</taxon>
        <taxon>Craniata</taxon>
        <taxon>Vertebrata</taxon>
        <taxon>Chondrichthyes</taxon>
        <taxon>Holocephali</taxon>
        <taxon>Chimaeriformes</taxon>
        <taxon>Callorhinchidae</taxon>
        <taxon>Callorhinchus</taxon>
    </lineage>
</organism>
<comment type="cofactor">
    <cofactor evidence="20">
        <name>Zn(2+)</name>
        <dbReference type="ChEBI" id="CHEBI:29105"/>
    </cofactor>
    <text evidence="20">Binds 2 Zn(2+) ions per subunit.</text>
</comment>
<feature type="binding site" evidence="20">
    <location>
        <position position="108"/>
    </location>
    <ligand>
        <name>Ca(2+)</name>
        <dbReference type="ChEBI" id="CHEBI:29108"/>
        <label>2</label>
    </ligand>
</feature>
<dbReference type="AlphaFoldDB" id="A0A4W3H8E3"/>
<feature type="binding site" evidence="20">
    <location>
        <position position="112"/>
    </location>
    <ligand>
        <name>Ca(2+)</name>
        <dbReference type="ChEBI" id="CHEBI:29108"/>
        <label>3</label>
    </ligand>
</feature>
<dbReference type="PROSITE" id="PS00024">
    <property type="entry name" value="HEMOPEXIN"/>
    <property type="match status" value="1"/>
</dbReference>
<feature type="domain" description="Peptidase metallopeptidase" evidence="22">
    <location>
        <begin position="19"/>
        <end position="178"/>
    </location>
</feature>
<dbReference type="PROSITE" id="PS51642">
    <property type="entry name" value="HEMOPEXIN_2"/>
    <property type="match status" value="2"/>
</dbReference>
<dbReference type="GO" id="GO:0006508">
    <property type="term" value="P:proteolysis"/>
    <property type="evidence" value="ECO:0007669"/>
    <property type="project" value="UniProtKB-KW"/>
</dbReference>
<dbReference type="Pfam" id="PF00413">
    <property type="entry name" value="Peptidase_M10"/>
    <property type="match status" value="1"/>
</dbReference>
<reference evidence="24" key="2">
    <citation type="journal article" date="2007" name="PLoS Biol.">
        <title>Survey sequencing and comparative analysis of the elephant shark (Callorhinchus milii) genome.</title>
        <authorList>
            <person name="Venkatesh B."/>
            <person name="Kirkness E.F."/>
            <person name="Loh Y.H."/>
            <person name="Halpern A.L."/>
            <person name="Lee A.P."/>
            <person name="Johnson J."/>
            <person name="Dandona N."/>
            <person name="Viswanathan L.D."/>
            <person name="Tay A."/>
            <person name="Venter J.C."/>
            <person name="Strausberg R.L."/>
            <person name="Brenner S."/>
        </authorList>
    </citation>
    <scope>NUCLEOTIDE SEQUENCE [LARGE SCALE GENOMIC DNA]</scope>
</reference>
<dbReference type="GO" id="GO:0031012">
    <property type="term" value="C:extracellular matrix"/>
    <property type="evidence" value="ECO:0007669"/>
    <property type="project" value="InterPro"/>
</dbReference>
<dbReference type="Gene3D" id="3.40.390.10">
    <property type="entry name" value="Collagenase (Catalytic Domain)"/>
    <property type="match status" value="1"/>
</dbReference>
<dbReference type="InterPro" id="IPR018486">
    <property type="entry name" value="Hemopexin_CS"/>
</dbReference>
<evidence type="ECO:0000256" key="21">
    <source>
        <dbReference type="PROSITE-ProRule" id="PRU01011"/>
    </source>
</evidence>
<dbReference type="FunFam" id="3.40.390.10:FF:000007">
    <property type="entry name" value="Collagenase 3"/>
    <property type="match status" value="1"/>
</dbReference>
<feature type="binding site" evidence="20">
    <location>
        <position position="115"/>
    </location>
    <ligand>
        <name>Ca(2+)</name>
        <dbReference type="ChEBI" id="CHEBI:29108"/>
        <label>3</label>
    </ligand>
</feature>
<feature type="repeat" description="Hemopexin" evidence="21">
    <location>
        <begin position="279"/>
        <end position="327"/>
    </location>
</feature>
<accession>A0A4W3H8E3</accession>
<dbReference type="PANTHER" id="PTHR10201:SF151">
    <property type="entry name" value="INTERSTITIAL COLLAGENASE"/>
    <property type="match status" value="1"/>
</dbReference>
<feature type="binding site" evidence="20">
    <location>
        <position position="97"/>
    </location>
    <ligand>
        <name>Zn(2+)</name>
        <dbReference type="ChEBI" id="CHEBI:29105"/>
        <label>1</label>
    </ligand>
</feature>
<dbReference type="GO" id="GO:0030198">
    <property type="term" value="P:extracellular matrix organization"/>
    <property type="evidence" value="ECO:0007669"/>
    <property type="project" value="TreeGrafter"/>
</dbReference>
<keyword evidence="4" id="KW-0272">Extracellular matrix</keyword>
<feature type="binding site" evidence="19">
    <location>
        <position position="132"/>
    </location>
    <ligand>
        <name>Zn(2+)</name>
        <dbReference type="ChEBI" id="CHEBI:29105"/>
        <label>2</label>
        <note>catalytic</note>
    </ligand>
</feature>
<evidence type="ECO:0000256" key="9">
    <source>
        <dbReference type="ARBA" id="ARBA00022801"/>
    </source>
</evidence>
<evidence type="ECO:0000256" key="8">
    <source>
        <dbReference type="ARBA" id="ARBA00022737"/>
    </source>
</evidence>
<name>A0A4W3H8E3_CALMI</name>
<reference evidence="23" key="5">
    <citation type="submission" date="2025-09" db="UniProtKB">
        <authorList>
            <consortium name="Ensembl"/>
        </authorList>
    </citation>
    <scope>IDENTIFICATION</scope>
</reference>
<evidence type="ECO:0000256" key="13">
    <source>
        <dbReference type="ARBA" id="ARBA00023105"/>
    </source>
</evidence>
<evidence type="ECO:0000256" key="4">
    <source>
        <dbReference type="ARBA" id="ARBA00022530"/>
    </source>
</evidence>
<reference evidence="24" key="3">
    <citation type="journal article" date="2014" name="Nature">
        <title>Elephant shark genome provides unique insights into gnathostome evolution.</title>
        <authorList>
            <consortium name="International Elephant Shark Genome Sequencing Consortium"/>
            <person name="Venkatesh B."/>
            <person name="Lee A.P."/>
            <person name="Ravi V."/>
            <person name="Maurya A.K."/>
            <person name="Lian M.M."/>
            <person name="Swann J.B."/>
            <person name="Ohta Y."/>
            <person name="Flajnik M.F."/>
            <person name="Sutoh Y."/>
            <person name="Kasahara M."/>
            <person name="Hoon S."/>
            <person name="Gangu V."/>
            <person name="Roy S.W."/>
            <person name="Irimia M."/>
            <person name="Korzh V."/>
            <person name="Kondrychyn I."/>
            <person name="Lim Z.W."/>
            <person name="Tay B.H."/>
            <person name="Tohari S."/>
            <person name="Kong K.W."/>
            <person name="Ho S."/>
            <person name="Lorente-Galdos B."/>
            <person name="Quilez J."/>
            <person name="Marques-Bonet T."/>
            <person name="Raney B.J."/>
            <person name="Ingham P.W."/>
            <person name="Tay A."/>
            <person name="Hillier L.W."/>
            <person name="Minx P."/>
            <person name="Boehm T."/>
            <person name="Wilson R.K."/>
            <person name="Brenner S."/>
            <person name="Warren W.C."/>
        </authorList>
    </citation>
    <scope>NUCLEOTIDE SEQUENCE [LARGE SCALE GENOMIC DNA]</scope>
</reference>
<dbReference type="InterPro" id="IPR018487">
    <property type="entry name" value="Hemopexin-like_repeat"/>
</dbReference>
<feature type="binding site" evidence="20">
    <location>
        <position position="238"/>
    </location>
    <ligand>
        <name>Ca(2+)</name>
        <dbReference type="ChEBI" id="CHEBI:29108"/>
        <label>5</label>
    </ligand>
</feature>
<evidence type="ECO:0000256" key="7">
    <source>
        <dbReference type="ARBA" id="ARBA00022729"/>
    </source>
</evidence>
<dbReference type="FunFam" id="2.110.10.10:FF:000002">
    <property type="entry name" value="Matrix metallopeptidase 3"/>
    <property type="match status" value="1"/>
</dbReference>
<keyword evidence="15" id="KW-1015">Disulfide bond</keyword>
<dbReference type="Ensembl" id="ENSCMIT00000011908.1">
    <property type="protein sequence ID" value="ENSCMIP00000011625.1"/>
    <property type="gene ID" value="ENSCMIG00000006020.1"/>
</dbReference>
<dbReference type="GO" id="GO:0004222">
    <property type="term" value="F:metalloendopeptidase activity"/>
    <property type="evidence" value="ECO:0007669"/>
    <property type="project" value="UniProtKB-EC"/>
</dbReference>
<dbReference type="PRINTS" id="PR00138">
    <property type="entry name" value="MATRIXIN"/>
</dbReference>
<feature type="binding site" evidence="20">
    <location>
        <position position="106"/>
    </location>
    <ligand>
        <name>Ca(2+)</name>
        <dbReference type="ChEBI" id="CHEBI:29108"/>
        <label>2</label>
    </ligand>
</feature>
<protein>
    <recommendedName>
        <fullName evidence="17">interstitial collagenase</fullName>
        <ecNumber evidence="17">3.4.24.7</ecNumber>
    </recommendedName>
</protein>
<dbReference type="Proteomes" id="UP000314986">
    <property type="component" value="Unassembled WGS sequence"/>
</dbReference>
<evidence type="ECO:0000256" key="20">
    <source>
        <dbReference type="PIRSR" id="PIRSR621190-2"/>
    </source>
</evidence>
<evidence type="ECO:0000256" key="6">
    <source>
        <dbReference type="ARBA" id="ARBA00022723"/>
    </source>
</evidence>
<evidence type="ECO:0000256" key="5">
    <source>
        <dbReference type="ARBA" id="ARBA00022670"/>
    </source>
</evidence>
<comment type="cofactor">
    <cofactor evidence="20">
        <name>Ca(2+)</name>
        <dbReference type="ChEBI" id="CHEBI:29108"/>
    </cofactor>
    <text evidence="20">Can bind about 5 Ca(2+) ions per subunit.</text>
</comment>
<comment type="subcellular location">
    <subcellularLocation>
        <location evidence="1">Secreted</location>
        <location evidence="1">Extracellular space</location>
        <location evidence="1">Extracellular matrix</location>
    </subcellularLocation>
</comment>
<feature type="binding site" evidence="20">
    <location>
        <position position="110"/>
    </location>
    <ligand>
        <name>Zn(2+)</name>
        <dbReference type="ChEBI" id="CHEBI:29105"/>
        <label>1</label>
    </ligand>
</feature>
<evidence type="ECO:0000256" key="19">
    <source>
        <dbReference type="PIRSR" id="PIRSR001191-2"/>
    </source>
</evidence>
<comment type="similarity">
    <text evidence="2">Belongs to the peptidase M10A family.</text>
</comment>
<dbReference type="SUPFAM" id="SSF55486">
    <property type="entry name" value="Metalloproteases ('zincins'), catalytic domain"/>
    <property type="match status" value="1"/>
</dbReference>
<sequence>MKKPRCGVSDIGEYSVFRGRPKWNKNDIKYSIENYTPDMKRSDVDIILQRALKLWSDVTPLRFTRSSSSQADIKISFSSRDHGDGHPFDGPTGILAHAFSPSSGLGGDTHFDLDERWTKDSRDFNLFLVAGHEFGHALGLDHSNDRKALMFPTYLYVNTNGYKLPADDVRGIQSIYVESQDNLSNFCMMLNVLIFNRNINCEPFFFRSYVRKNSRTSKVVTGFIKSTWPTVPSSIDAAFEFSQGYALLFKGSKYWAISGNSVLRGFPRSISDFNIPQNVRKIDAAVRISAKRKILFFVGNRYWSYDECRRQMDPGYPRLIAGDFKGFRSKVDAVFHNDGECQFDSKYNYIFKTTG</sequence>
<evidence type="ECO:0000256" key="17">
    <source>
        <dbReference type="ARBA" id="ARBA00038924"/>
    </source>
</evidence>
<dbReference type="CDD" id="cd04278">
    <property type="entry name" value="ZnMc_MMP"/>
    <property type="match status" value="1"/>
</dbReference>
<feature type="binding site" evidence="19">
    <location>
        <position position="142"/>
    </location>
    <ligand>
        <name>Zn(2+)</name>
        <dbReference type="ChEBI" id="CHEBI:29105"/>
        <label>2</label>
        <note>catalytic</note>
    </ligand>
</feature>